<organism evidence="6 7">
    <name type="scientific">Marinibaculum pumilum</name>
    <dbReference type="NCBI Taxonomy" id="1766165"/>
    <lineage>
        <taxon>Bacteria</taxon>
        <taxon>Pseudomonadati</taxon>
        <taxon>Pseudomonadota</taxon>
        <taxon>Alphaproteobacteria</taxon>
        <taxon>Rhodospirillales</taxon>
        <taxon>Rhodospirillaceae</taxon>
        <taxon>Marinibaculum</taxon>
    </lineage>
</organism>
<dbReference type="Gene3D" id="1.20.120.910">
    <property type="entry name" value="DksA, coiled-coil domain"/>
    <property type="match status" value="1"/>
</dbReference>
<gene>
    <name evidence="6" type="ORF">ACFOGJ_09885</name>
</gene>
<dbReference type="EMBL" id="JBHRTR010000023">
    <property type="protein sequence ID" value="MFC3227541.1"/>
    <property type="molecule type" value="Genomic_DNA"/>
</dbReference>
<keyword evidence="3" id="KW-0862">Zinc</keyword>
<evidence type="ECO:0000256" key="4">
    <source>
        <dbReference type="PROSITE-ProRule" id="PRU00510"/>
    </source>
</evidence>
<protein>
    <submittedName>
        <fullName evidence="6">TraR/DksA family transcriptional regulator</fullName>
    </submittedName>
</protein>
<dbReference type="Pfam" id="PF01258">
    <property type="entry name" value="zf-dskA_traR"/>
    <property type="match status" value="1"/>
</dbReference>
<proteinExistence type="predicted"/>
<name>A0ABV7KZJ9_9PROT</name>
<evidence type="ECO:0000259" key="5">
    <source>
        <dbReference type="Pfam" id="PF01258"/>
    </source>
</evidence>
<dbReference type="RefSeq" id="WP_379899777.1">
    <property type="nucleotide sequence ID" value="NZ_JBHRTR010000023.1"/>
</dbReference>
<dbReference type="SUPFAM" id="SSF57716">
    <property type="entry name" value="Glucocorticoid receptor-like (DNA-binding domain)"/>
    <property type="match status" value="1"/>
</dbReference>
<evidence type="ECO:0000256" key="1">
    <source>
        <dbReference type="ARBA" id="ARBA00022723"/>
    </source>
</evidence>
<evidence type="ECO:0000256" key="2">
    <source>
        <dbReference type="ARBA" id="ARBA00022771"/>
    </source>
</evidence>
<dbReference type="PROSITE" id="PS51128">
    <property type="entry name" value="ZF_DKSA_2"/>
    <property type="match status" value="1"/>
</dbReference>
<keyword evidence="2" id="KW-0863">Zinc-finger</keyword>
<reference evidence="7" key="1">
    <citation type="journal article" date="2019" name="Int. J. Syst. Evol. Microbiol.">
        <title>The Global Catalogue of Microorganisms (GCM) 10K type strain sequencing project: providing services to taxonomists for standard genome sequencing and annotation.</title>
        <authorList>
            <consortium name="The Broad Institute Genomics Platform"/>
            <consortium name="The Broad Institute Genome Sequencing Center for Infectious Disease"/>
            <person name="Wu L."/>
            <person name="Ma J."/>
        </authorList>
    </citation>
    <scope>NUCLEOTIDE SEQUENCE [LARGE SCALE GENOMIC DNA]</scope>
    <source>
        <strain evidence="7">KCTC 42964</strain>
    </source>
</reference>
<dbReference type="Proteomes" id="UP001595528">
    <property type="component" value="Unassembled WGS sequence"/>
</dbReference>
<comment type="caution">
    <text evidence="6">The sequence shown here is derived from an EMBL/GenBank/DDBJ whole genome shotgun (WGS) entry which is preliminary data.</text>
</comment>
<evidence type="ECO:0000256" key="3">
    <source>
        <dbReference type="ARBA" id="ARBA00022833"/>
    </source>
</evidence>
<keyword evidence="1" id="KW-0479">Metal-binding</keyword>
<keyword evidence="7" id="KW-1185">Reference proteome</keyword>
<feature type="domain" description="Zinc finger DksA/TraR C4-type" evidence="5">
    <location>
        <begin position="82"/>
        <end position="111"/>
    </location>
</feature>
<sequence length="113" mass="12609">MEEAARERFRKRLSERLAALRTASGVTEEDRRPVQLDQSSVGRLSRMDAMQVQAMAQAAERRRSDEVRRIEAALQRIAEDEYGWCLRCGEAIAVPRLEADPTATLCIGCAGSS</sequence>
<feature type="zinc finger region" description="dksA C4-type" evidence="4">
    <location>
        <begin position="85"/>
        <end position="109"/>
    </location>
</feature>
<dbReference type="PANTHER" id="PTHR33823:SF2">
    <property type="entry name" value="RNA POLYMERASE-BINDING TRANSCRIPTION FACTOR DKSA"/>
    <property type="match status" value="1"/>
</dbReference>
<dbReference type="InterPro" id="IPR000962">
    <property type="entry name" value="Znf_DskA_TraR"/>
</dbReference>
<dbReference type="PANTHER" id="PTHR33823">
    <property type="entry name" value="RNA POLYMERASE-BINDING TRANSCRIPTION FACTOR DKSA-RELATED"/>
    <property type="match status" value="1"/>
</dbReference>
<evidence type="ECO:0000313" key="7">
    <source>
        <dbReference type="Proteomes" id="UP001595528"/>
    </source>
</evidence>
<evidence type="ECO:0000313" key="6">
    <source>
        <dbReference type="EMBL" id="MFC3227541.1"/>
    </source>
</evidence>
<accession>A0ABV7KZJ9</accession>